<dbReference type="Proteomes" id="UP000046947">
    <property type="component" value="Unassembled WGS sequence"/>
</dbReference>
<protein>
    <submittedName>
        <fullName evidence="6">Uncharacterized protein</fullName>
    </submittedName>
</protein>
<evidence type="ECO:0000313" key="5">
    <source>
        <dbReference type="EMBL" id="CNU66601.1"/>
    </source>
</evidence>
<evidence type="ECO:0000313" key="14">
    <source>
        <dbReference type="Proteomes" id="UP000048948"/>
    </source>
</evidence>
<organism evidence="6 9">
    <name type="scientific">Mycobacterium tuberculosis</name>
    <dbReference type="NCBI Taxonomy" id="1773"/>
    <lineage>
        <taxon>Bacteria</taxon>
        <taxon>Bacillati</taxon>
        <taxon>Actinomycetota</taxon>
        <taxon>Actinomycetes</taxon>
        <taxon>Mycobacteriales</taxon>
        <taxon>Mycobacteriaceae</taxon>
        <taxon>Mycobacterium</taxon>
        <taxon>Mycobacterium tuberculosis complex</taxon>
    </lineage>
</organism>
<proteinExistence type="predicted"/>
<reference evidence="6" key="2">
    <citation type="submission" date="2015-03" db="EMBL/GenBank/DDBJ databases">
        <authorList>
            <person name="Murphy D."/>
        </authorList>
    </citation>
    <scope>NUCLEOTIDE SEQUENCE [LARGE SCALE GENOMIC DNA]</scope>
    <source>
        <strain evidence="6">K00500041</strain>
    </source>
</reference>
<evidence type="ECO:0000313" key="12">
    <source>
        <dbReference type="Proteomes" id="UP000046947"/>
    </source>
</evidence>
<dbReference type="Proteomes" id="UP000050164">
    <property type="component" value="Unassembled WGS sequence"/>
</dbReference>
<name>A0A0T9BWT6_MYCTX</name>
<dbReference type="EMBL" id="CSAE01000028">
    <property type="protein sequence ID" value="COV08379.1"/>
    <property type="molecule type" value="Genomic_DNA"/>
</dbReference>
<evidence type="ECO:0000313" key="7">
    <source>
        <dbReference type="EMBL" id="COW28610.1"/>
    </source>
</evidence>
<sequence length="47" mass="4719">MTAASTAIASGSSSRPRIRATNSSTCAAAGCSRVEADMMRVTLGSAR</sequence>
<evidence type="ECO:0000313" key="13">
    <source>
        <dbReference type="Proteomes" id="UP000048600"/>
    </source>
</evidence>
<dbReference type="Proteomes" id="UP000038802">
    <property type="component" value="Unassembled WGS sequence"/>
</dbReference>
<evidence type="ECO:0000256" key="1">
    <source>
        <dbReference type="SAM" id="MobiDB-lite"/>
    </source>
</evidence>
<dbReference type="EMBL" id="CFOH01000051">
    <property type="protein sequence ID" value="CFE46993.1"/>
    <property type="molecule type" value="Genomic_DNA"/>
</dbReference>
<evidence type="ECO:0000313" key="15">
    <source>
        <dbReference type="Proteomes" id="UP000050164"/>
    </source>
</evidence>
<feature type="compositionally biased region" description="Low complexity" evidence="1">
    <location>
        <begin position="1"/>
        <end position="14"/>
    </location>
</feature>
<dbReference type="Proteomes" id="UP000048600">
    <property type="component" value="Unassembled WGS sequence"/>
</dbReference>
<dbReference type="AlphaFoldDB" id="A0A0T9BWT6"/>
<evidence type="ECO:0000313" key="11">
    <source>
        <dbReference type="Proteomes" id="UP000045842"/>
    </source>
</evidence>
<accession>A0A0T9BWT6</accession>
<feature type="region of interest" description="Disordered" evidence="1">
    <location>
        <begin position="1"/>
        <end position="24"/>
    </location>
</feature>
<evidence type="ECO:0000313" key="2">
    <source>
        <dbReference type="EMBL" id="CFE46993.1"/>
    </source>
</evidence>
<dbReference type="Proteomes" id="UP000045842">
    <property type="component" value="Unassembled WGS sequence"/>
</dbReference>
<evidence type="ECO:0000313" key="6">
    <source>
        <dbReference type="EMBL" id="COV08379.1"/>
    </source>
</evidence>
<dbReference type="Proteomes" id="UP000039217">
    <property type="component" value="Unassembled WGS sequence"/>
</dbReference>
<dbReference type="EMBL" id="CHKL01000604">
    <property type="protein sequence ID" value="COX05542.1"/>
    <property type="molecule type" value="Genomic_DNA"/>
</dbReference>
<evidence type="ECO:0000313" key="10">
    <source>
        <dbReference type="Proteomes" id="UP000039217"/>
    </source>
</evidence>
<evidence type="ECO:0000313" key="9">
    <source>
        <dbReference type="Proteomes" id="UP000038802"/>
    </source>
</evidence>
<evidence type="ECO:0000313" key="3">
    <source>
        <dbReference type="EMBL" id="CKS04570.1"/>
    </source>
</evidence>
<dbReference type="Proteomes" id="UP000048948">
    <property type="component" value="Unassembled WGS sequence"/>
</dbReference>
<reference evidence="9 10" key="1">
    <citation type="submission" date="2015-03" db="EMBL/GenBank/DDBJ databases">
        <authorList>
            <consortium name="Pathogen Informatics"/>
        </authorList>
    </citation>
    <scope>NUCLEOTIDE SEQUENCE [LARGE SCALE GENOMIC DNA]</scope>
    <source>
        <strain evidence="3 14">Bir 172</strain>
        <strain evidence="4 15">Bir 185</strain>
        <strain evidence="5 10">D00501624</strain>
        <strain evidence="7 11">G09801536</strain>
        <strain evidence="2 12">H09601792</strain>
        <strain evidence="9">K00500041</strain>
        <strain evidence="8 13">P00601463</strain>
    </source>
</reference>
<evidence type="ECO:0000313" key="4">
    <source>
        <dbReference type="EMBL" id="CKS94202.1"/>
    </source>
</evidence>
<dbReference type="EMBL" id="CSAD01000672">
    <property type="protein sequence ID" value="COW28610.1"/>
    <property type="molecule type" value="Genomic_DNA"/>
</dbReference>
<dbReference type="EMBL" id="CNGE01000155">
    <property type="protein sequence ID" value="CKS04570.1"/>
    <property type="molecule type" value="Genomic_DNA"/>
</dbReference>
<evidence type="ECO:0000313" key="8">
    <source>
        <dbReference type="EMBL" id="COX05542.1"/>
    </source>
</evidence>
<dbReference type="EMBL" id="CQQC01000241">
    <property type="protein sequence ID" value="CNU66601.1"/>
    <property type="molecule type" value="Genomic_DNA"/>
</dbReference>
<dbReference type="EMBL" id="CNFT01001161">
    <property type="protein sequence ID" value="CKS94202.1"/>
    <property type="molecule type" value="Genomic_DNA"/>
</dbReference>
<gene>
    <name evidence="5" type="ORF">ERS007661_01010</name>
    <name evidence="7" type="ORF">ERS007679_03554</name>
    <name evidence="2" type="ORF">ERS007688_00543</name>
    <name evidence="6" type="ORF">ERS007703_00477</name>
    <name evidence="8" type="ORF">ERS007741_03710</name>
    <name evidence="3" type="ORF">ERS027646_01168</name>
    <name evidence="4" type="ORF">ERS027659_03764</name>
</gene>